<dbReference type="AlphaFoldDB" id="A0A0D3A8N3"/>
<dbReference type="OMA" id="LNEYVIT"/>
<evidence type="ECO:0000313" key="2">
    <source>
        <dbReference type="Proteomes" id="UP000032141"/>
    </source>
</evidence>
<proteinExistence type="predicted"/>
<dbReference type="EnsemblPlants" id="Bo1g065240.1">
    <property type="protein sequence ID" value="Bo1g065240.1"/>
    <property type="gene ID" value="Bo1g065240"/>
</dbReference>
<sequence length="225" mass="25471">MATPKIDAAVSDYLSAVSLYRERQRLSGGLGLNYNNITSDEDIFEADRCSDEDRHIYENYKDHLCSLSPPTMASSFILLADLKAGRCSTTAESMFDALALAFRNKFESYGSEPRIVLATTINPKRGRLYLNSTSGTHIYFDSETAVGKEMLDKLLMAQNIQQRRQKIEPLTVSELNEYVITADPQGVLMSLKLSCLKWTHKDQLFHQVIQKFSSINQAATWSRRK</sequence>
<name>A0A0D3A8N3_BRAOL</name>
<organism evidence="1 2">
    <name type="scientific">Brassica oleracea var. oleracea</name>
    <dbReference type="NCBI Taxonomy" id="109376"/>
    <lineage>
        <taxon>Eukaryota</taxon>
        <taxon>Viridiplantae</taxon>
        <taxon>Streptophyta</taxon>
        <taxon>Embryophyta</taxon>
        <taxon>Tracheophyta</taxon>
        <taxon>Spermatophyta</taxon>
        <taxon>Magnoliopsida</taxon>
        <taxon>eudicotyledons</taxon>
        <taxon>Gunneridae</taxon>
        <taxon>Pentapetalae</taxon>
        <taxon>rosids</taxon>
        <taxon>malvids</taxon>
        <taxon>Brassicales</taxon>
        <taxon>Brassicaceae</taxon>
        <taxon>Brassiceae</taxon>
        <taxon>Brassica</taxon>
    </lineage>
</organism>
<evidence type="ECO:0000313" key="1">
    <source>
        <dbReference type="EnsemblPlants" id="Bo1g065240.1"/>
    </source>
</evidence>
<dbReference type="HOGENOM" id="CLU_1231407_0_0_1"/>
<reference evidence="1" key="2">
    <citation type="submission" date="2015-03" db="UniProtKB">
        <authorList>
            <consortium name="EnsemblPlants"/>
        </authorList>
    </citation>
    <scope>IDENTIFICATION</scope>
</reference>
<dbReference type="Gramene" id="Bo1g065240.1">
    <property type="protein sequence ID" value="Bo1g065240.1"/>
    <property type="gene ID" value="Bo1g065240"/>
</dbReference>
<reference evidence="1 2" key="1">
    <citation type="journal article" date="2014" name="Genome Biol.">
        <title>Transcriptome and methylome profiling reveals relics of genome dominance in the mesopolyploid Brassica oleracea.</title>
        <authorList>
            <person name="Parkin I.A."/>
            <person name="Koh C."/>
            <person name="Tang H."/>
            <person name="Robinson S.J."/>
            <person name="Kagale S."/>
            <person name="Clarke W.E."/>
            <person name="Town C.D."/>
            <person name="Nixon J."/>
            <person name="Krishnakumar V."/>
            <person name="Bidwell S.L."/>
            <person name="Denoeud F."/>
            <person name="Belcram H."/>
            <person name="Links M.G."/>
            <person name="Just J."/>
            <person name="Clarke C."/>
            <person name="Bender T."/>
            <person name="Huebert T."/>
            <person name="Mason A.S."/>
            <person name="Pires J.C."/>
            <person name="Barker G."/>
            <person name="Moore J."/>
            <person name="Walley P.G."/>
            <person name="Manoli S."/>
            <person name="Batley J."/>
            <person name="Edwards D."/>
            <person name="Nelson M.N."/>
            <person name="Wang X."/>
            <person name="Paterson A.H."/>
            <person name="King G."/>
            <person name="Bancroft I."/>
            <person name="Chalhoub B."/>
            <person name="Sharpe A.G."/>
        </authorList>
    </citation>
    <scope>NUCLEOTIDE SEQUENCE</scope>
    <source>
        <strain evidence="1 2">cv. TO1000</strain>
    </source>
</reference>
<keyword evidence="2" id="KW-1185">Reference proteome</keyword>
<protein>
    <submittedName>
        <fullName evidence="1">Uncharacterized protein</fullName>
    </submittedName>
</protein>
<accession>A0A0D3A8N3</accession>
<dbReference type="Proteomes" id="UP000032141">
    <property type="component" value="Chromosome C1"/>
</dbReference>